<dbReference type="Proteomes" id="UP000507222">
    <property type="component" value="Unassembled WGS sequence"/>
</dbReference>
<protein>
    <submittedName>
        <fullName evidence="1">Uncharacterized protein</fullName>
    </submittedName>
</protein>
<name>A0A6J5VPD2_PRUAR</name>
<sequence length="114" mass="12518">MHLHVWGCKAEARLYNPIEKKLDPRTQKEKFDAAIPPDYVSFTVPLKLCTETAAIHASPEAVKAQIAHLIIDQSLPSIQPDIGSSSASVPPSYPTMNIQQVFKSQANVHKGLES</sequence>
<reference evidence="1 2" key="1">
    <citation type="submission" date="2020-05" db="EMBL/GenBank/DDBJ databases">
        <authorList>
            <person name="Campoy J."/>
            <person name="Schneeberger K."/>
            <person name="Spophaly S."/>
        </authorList>
    </citation>
    <scope>NUCLEOTIDE SEQUENCE [LARGE SCALE GENOMIC DNA]</scope>
    <source>
        <strain evidence="1">PruArmRojPasFocal</strain>
    </source>
</reference>
<gene>
    <name evidence="1" type="ORF">CURHAP_LOCUS48445</name>
</gene>
<evidence type="ECO:0000313" key="1">
    <source>
        <dbReference type="EMBL" id="CAB4289517.1"/>
    </source>
</evidence>
<dbReference type="AlphaFoldDB" id="A0A6J5VPD2"/>
<accession>A0A6J5VPD2</accession>
<evidence type="ECO:0000313" key="2">
    <source>
        <dbReference type="Proteomes" id="UP000507222"/>
    </source>
</evidence>
<dbReference type="EMBL" id="CAEKDK010000008">
    <property type="protein sequence ID" value="CAB4289517.1"/>
    <property type="molecule type" value="Genomic_DNA"/>
</dbReference>
<organism evidence="1 2">
    <name type="scientific">Prunus armeniaca</name>
    <name type="common">Apricot</name>
    <name type="synonym">Armeniaca vulgaris</name>
    <dbReference type="NCBI Taxonomy" id="36596"/>
    <lineage>
        <taxon>Eukaryota</taxon>
        <taxon>Viridiplantae</taxon>
        <taxon>Streptophyta</taxon>
        <taxon>Embryophyta</taxon>
        <taxon>Tracheophyta</taxon>
        <taxon>Spermatophyta</taxon>
        <taxon>Magnoliopsida</taxon>
        <taxon>eudicotyledons</taxon>
        <taxon>Gunneridae</taxon>
        <taxon>Pentapetalae</taxon>
        <taxon>rosids</taxon>
        <taxon>fabids</taxon>
        <taxon>Rosales</taxon>
        <taxon>Rosaceae</taxon>
        <taxon>Amygdaloideae</taxon>
        <taxon>Amygdaleae</taxon>
        <taxon>Prunus</taxon>
    </lineage>
</organism>
<proteinExistence type="predicted"/>